<evidence type="ECO:0000313" key="2">
    <source>
        <dbReference type="Proteomes" id="UP000595437"/>
    </source>
</evidence>
<gene>
    <name evidence="1" type="ORF">FKW44_006199</name>
</gene>
<proteinExistence type="predicted"/>
<dbReference type="EMBL" id="CP045893">
    <property type="protein sequence ID" value="QQP53657.1"/>
    <property type="molecule type" value="Genomic_DNA"/>
</dbReference>
<keyword evidence="2" id="KW-1185">Reference proteome</keyword>
<dbReference type="AlphaFoldDB" id="A0A7T8KD11"/>
<organism evidence="1 2">
    <name type="scientific">Caligus rogercresseyi</name>
    <name type="common">Sea louse</name>
    <dbReference type="NCBI Taxonomy" id="217165"/>
    <lineage>
        <taxon>Eukaryota</taxon>
        <taxon>Metazoa</taxon>
        <taxon>Ecdysozoa</taxon>
        <taxon>Arthropoda</taxon>
        <taxon>Crustacea</taxon>
        <taxon>Multicrustacea</taxon>
        <taxon>Hexanauplia</taxon>
        <taxon>Copepoda</taxon>
        <taxon>Siphonostomatoida</taxon>
        <taxon>Caligidae</taxon>
        <taxon>Caligus</taxon>
    </lineage>
</organism>
<sequence length="105" mass="12307">MPMSKLAKDRNVSTMTISRAVKELEKKFYFQGKSHILTDGSKALRLERCSKILRLLKTCQVPALRFFCDEKVFHVYAPLKPQERQADCRKKFELVPKFHSKHPAR</sequence>
<accession>A0A7T8KD11</accession>
<name>A0A7T8KD11_CALRO</name>
<reference evidence="2" key="1">
    <citation type="submission" date="2021-01" db="EMBL/GenBank/DDBJ databases">
        <title>Caligus Genome Assembly.</title>
        <authorList>
            <person name="Gallardo-Escarate C."/>
        </authorList>
    </citation>
    <scope>NUCLEOTIDE SEQUENCE [LARGE SCALE GENOMIC DNA]</scope>
</reference>
<evidence type="ECO:0000313" key="1">
    <source>
        <dbReference type="EMBL" id="QQP53657.1"/>
    </source>
</evidence>
<protein>
    <submittedName>
        <fullName evidence="1">Uncharacterized protein</fullName>
    </submittedName>
</protein>
<dbReference type="Proteomes" id="UP000595437">
    <property type="component" value="Chromosome 4"/>
</dbReference>